<feature type="chain" id="PRO_5019579627" evidence="2">
    <location>
        <begin position="25"/>
        <end position="253"/>
    </location>
</feature>
<evidence type="ECO:0000256" key="1">
    <source>
        <dbReference type="ARBA" id="ARBA00010333"/>
    </source>
</evidence>
<dbReference type="EMBL" id="MOBU01000010">
    <property type="protein sequence ID" value="RON67167.1"/>
    <property type="molecule type" value="Genomic_DNA"/>
</dbReference>
<dbReference type="AlphaFoldDB" id="A0A423LFU4"/>
<comment type="similarity">
    <text evidence="1">Belongs to the bacterial solute-binding protein 3 family.</text>
</comment>
<name>A0A423LFU4_PSEFL</name>
<reference evidence="3 4" key="1">
    <citation type="submission" date="2016-10" db="EMBL/GenBank/DDBJ databases">
        <title>Comparative genome analysis of multiple Pseudomonas spp. focuses on biocontrol and plant growth promoting traits.</title>
        <authorList>
            <person name="Tao X.-Y."/>
            <person name="Taylor C.G."/>
        </authorList>
    </citation>
    <scope>NUCLEOTIDE SEQUENCE [LARGE SCALE GENOMIC DNA]</scope>
    <source>
        <strain evidence="3 4">24D3</strain>
    </source>
</reference>
<comment type="caution">
    <text evidence="3">The sequence shown here is derived from an EMBL/GenBank/DDBJ whole genome shotgun (WGS) entry which is preliminary data.</text>
</comment>
<accession>A0A423LFU4</accession>
<dbReference type="PANTHER" id="PTHR35936">
    <property type="entry name" value="MEMBRANE-BOUND LYTIC MUREIN TRANSGLYCOSYLASE F"/>
    <property type="match status" value="1"/>
</dbReference>
<dbReference type="PANTHER" id="PTHR35936:SF35">
    <property type="entry name" value="L-CYSTINE-BINDING PROTEIN TCYJ"/>
    <property type="match status" value="1"/>
</dbReference>
<sequence>MNYHNVSLYCIFSAMLLFSSAAHSVINLVTFPIPGHVENESKGLFIELTREVARRAGTDISISVVPPLRAIDAYFDGRYAVLFPALDVTFAPGQPITRTKESIDCKEDFVFTKKDSPLLKTLDDLKGKHVGITRGYPYARAITDNKDIFIEVAVSDETNIRKLIAGHLDAFVLDEKTGVQAFRTLGLVTQMQYDPRLPVSQQDVYYAFQNTIDGERLAARFSRALTQMKISGRYQEITRGVTIGGGCPKKKAY</sequence>
<evidence type="ECO:0000313" key="4">
    <source>
        <dbReference type="Proteomes" id="UP000285757"/>
    </source>
</evidence>
<organism evidence="3 4">
    <name type="scientific">Pseudomonas fluorescens</name>
    <dbReference type="NCBI Taxonomy" id="294"/>
    <lineage>
        <taxon>Bacteria</taxon>
        <taxon>Pseudomonadati</taxon>
        <taxon>Pseudomonadota</taxon>
        <taxon>Gammaproteobacteria</taxon>
        <taxon>Pseudomonadales</taxon>
        <taxon>Pseudomonadaceae</taxon>
        <taxon>Pseudomonas</taxon>
    </lineage>
</organism>
<feature type="signal peptide" evidence="2">
    <location>
        <begin position="1"/>
        <end position="24"/>
    </location>
</feature>
<evidence type="ECO:0000256" key="2">
    <source>
        <dbReference type="SAM" id="SignalP"/>
    </source>
</evidence>
<dbReference type="Proteomes" id="UP000285757">
    <property type="component" value="Unassembled WGS sequence"/>
</dbReference>
<dbReference type="Gene3D" id="3.40.190.10">
    <property type="entry name" value="Periplasmic binding protein-like II"/>
    <property type="match status" value="2"/>
</dbReference>
<dbReference type="SUPFAM" id="SSF53850">
    <property type="entry name" value="Periplasmic binding protein-like II"/>
    <property type="match status" value="1"/>
</dbReference>
<proteinExistence type="inferred from homology"/>
<dbReference type="RefSeq" id="WP_123532782.1">
    <property type="nucleotide sequence ID" value="NZ_MOBU01000010.1"/>
</dbReference>
<protein>
    <submittedName>
        <fullName evidence="3">Uncharacterized protein</fullName>
    </submittedName>
</protein>
<evidence type="ECO:0000313" key="3">
    <source>
        <dbReference type="EMBL" id="RON67167.1"/>
    </source>
</evidence>
<gene>
    <name evidence="3" type="ORF">BK671_14405</name>
</gene>
<keyword evidence="2" id="KW-0732">Signal</keyword>